<feature type="transmembrane region" description="Helical" evidence="3">
    <location>
        <begin position="174"/>
        <end position="197"/>
    </location>
</feature>
<gene>
    <name evidence="5" type="ORF">SVUK_LOCUS20606</name>
</gene>
<feature type="domain" description="Adenylate cyclase conserved" evidence="4">
    <location>
        <begin position="30"/>
        <end position="102"/>
    </location>
</feature>
<dbReference type="GO" id="GO:0005886">
    <property type="term" value="C:plasma membrane"/>
    <property type="evidence" value="ECO:0007669"/>
    <property type="project" value="InterPro"/>
</dbReference>
<dbReference type="PANTHER" id="PTHR45627:SF16">
    <property type="entry name" value="ADENYLATE CYCLASE"/>
    <property type="match status" value="1"/>
</dbReference>
<organism evidence="5 6">
    <name type="scientific">Strongylus vulgaris</name>
    <name type="common">Blood worm</name>
    <dbReference type="NCBI Taxonomy" id="40348"/>
    <lineage>
        <taxon>Eukaryota</taxon>
        <taxon>Metazoa</taxon>
        <taxon>Ecdysozoa</taxon>
        <taxon>Nematoda</taxon>
        <taxon>Chromadorea</taxon>
        <taxon>Rhabditida</taxon>
        <taxon>Rhabditina</taxon>
        <taxon>Rhabditomorpha</taxon>
        <taxon>Strongyloidea</taxon>
        <taxon>Strongylidae</taxon>
        <taxon>Strongylus</taxon>
    </lineage>
</organism>
<keyword evidence="2" id="KW-0456">Lyase</keyword>
<proteinExistence type="predicted"/>
<name>A0A3P7M2U0_STRVU</name>
<protein>
    <recommendedName>
        <fullName evidence="4">Adenylate cyclase conserved domain-containing protein</fullName>
    </recommendedName>
</protein>
<keyword evidence="3" id="KW-0472">Membrane</keyword>
<evidence type="ECO:0000256" key="2">
    <source>
        <dbReference type="ARBA" id="ARBA00023239"/>
    </source>
</evidence>
<evidence type="ECO:0000256" key="3">
    <source>
        <dbReference type="SAM" id="Phobius"/>
    </source>
</evidence>
<dbReference type="EMBL" id="UYYB01142831">
    <property type="protein sequence ID" value="VDM85608.1"/>
    <property type="molecule type" value="Genomic_DNA"/>
</dbReference>
<evidence type="ECO:0000259" key="4">
    <source>
        <dbReference type="Pfam" id="PF06327"/>
    </source>
</evidence>
<dbReference type="PANTHER" id="PTHR45627">
    <property type="entry name" value="ADENYLATE CYCLASE TYPE 1"/>
    <property type="match status" value="1"/>
</dbReference>
<keyword evidence="3" id="KW-0812">Transmembrane</keyword>
<feature type="transmembrane region" description="Helical" evidence="3">
    <location>
        <begin position="105"/>
        <end position="126"/>
    </location>
</feature>
<evidence type="ECO:0000313" key="6">
    <source>
        <dbReference type="Proteomes" id="UP000270094"/>
    </source>
</evidence>
<dbReference type="InterPro" id="IPR009398">
    <property type="entry name" value="Adcy_conserved_dom"/>
</dbReference>
<dbReference type="GO" id="GO:0006171">
    <property type="term" value="P:cAMP biosynthetic process"/>
    <property type="evidence" value="ECO:0007669"/>
    <property type="project" value="InterPro"/>
</dbReference>
<dbReference type="AlphaFoldDB" id="A0A3P7M2U0"/>
<dbReference type="OrthoDB" id="2107370at2759"/>
<feature type="transmembrane region" description="Helical" evidence="3">
    <location>
        <begin position="132"/>
        <end position="153"/>
    </location>
</feature>
<dbReference type="GO" id="GO:0000166">
    <property type="term" value="F:nucleotide binding"/>
    <property type="evidence" value="ECO:0007669"/>
    <property type="project" value="UniProtKB-KW"/>
</dbReference>
<dbReference type="Pfam" id="PF06327">
    <property type="entry name" value="Adcy_cons_dom"/>
    <property type="match status" value="1"/>
</dbReference>
<keyword evidence="6" id="KW-1185">Reference proteome</keyword>
<keyword evidence="1" id="KW-0547">Nucleotide-binding</keyword>
<evidence type="ECO:0000256" key="1">
    <source>
        <dbReference type="ARBA" id="ARBA00022741"/>
    </source>
</evidence>
<dbReference type="GO" id="GO:0007189">
    <property type="term" value="P:adenylate cyclase-activating G protein-coupled receptor signaling pathway"/>
    <property type="evidence" value="ECO:0007669"/>
    <property type="project" value="TreeGrafter"/>
</dbReference>
<evidence type="ECO:0000313" key="5">
    <source>
        <dbReference type="EMBL" id="VDM85608.1"/>
    </source>
</evidence>
<keyword evidence="3" id="KW-1133">Transmembrane helix</keyword>
<accession>A0A3P7M2U0</accession>
<reference evidence="5 6" key="1">
    <citation type="submission" date="2018-11" db="EMBL/GenBank/DDBJ databases">
        <authorList>
            <consortium name="Pathogen Informatics"/>
        </authorList>
    </citation>
    <scope>NUCLEOTIDE SEQUENCE [LARGE SCALE GENOMIC DNA]</scope>
</reference>
<sequence>MPLYAKRTAQQLLWKLLEMPLSQFQNANKELRLTGHASKLQRGQSLRQAVKPTKPLKDDVENHLKQGIQAINKENWRQTHCRRFTLRFEKNHVEKKFLEIKESALLAQICCYFFIFILACWILIIGKMSSSAMFVCMSVAIASLVILLIYMALKAFLLRNAKRGAKKLKCSRSARIFFIFAIVLLAHSTVISVSYAIPAKLVRRNISS</sequence>
<dbReference type="GO" id="GO:0004016">
    <property type="term" value="F:adenylate cyclase activity"/>
    <property type="evidence" value="ECO:0007669"/>
    <property type="project" value="InterPro"/>
</dbReference>
<dbReference type="Proteomes" id="UP000270094">
    <property type="component" value="Unassembled WGS sequence"/>
</dbReference>